<protein>
    <submittedName>
        <fullName evidence="2">Uncharacterized protein</fullName>
    </submittedName>
</protein>
<feature type="transmembrane region" description="Helical" evidence="1">
    <location>
        <begin position="32"/>
        <end position="51"/>
    </location>
</feature>
<accession>A0A931BEH2</accession>
<organism evidence="2 3">
    <name type="scientific">Streptacidiphilus fuscans</name>
    <dbReference type="NCBI Taxonomy" id="2789292"/>
    <lineage>
        <taxon>Bacteria</taxon>
        <taxon>Bacillati</taxon>
        <taxon>Actinomycetota</taxon>
        <taxon>Actinomycetes</taxon>
        <taxon>Kitasatosporales</taxon>
        <taxon>Streptomycetaceae</taxon>
        <taxon>Streptacidiphilus</taxon>
    </lineage>
</organism>
<dbReference type="Proteomes" id="UP000657385">
    <property type="component" value="Unassembled WGS sequence"/>
</dbReference>
<reference evidence="2" key="1">
    <citation type="submission" date="2020-11" db="EMBL/GenBank/DDBJ databases">
        <title>Isolation and identification of active actinomycetes.</title>
        <authorList>
            <person name="Yu B."/>
        </authorList>
    </citation>
    <scope>NUCLEOTIDE SEQUENCE</scope>
    <source>
        <strain evidence="2">NEAU-YB345</strain>
    </source>
</reference>
<proteinExistence type="predicted"/>
<keyword evidence="1" id="KW-0472">Membrane</keyword>
<gene>
    <name evidence="2" type="ORF">I2501_28495</name>
</gene>
<evidence type="ECO:0000313" key="3">
    <source>
        <dbReference type="Proteomes" id="UP000657385"/>
    </source>
</evidence>
<comment type="caution">
    <text evidence="2">The sequence shown here is derived from an EMBL/GenBank/DDBJ whole genome shotgun (WGS) entry which is preliminary data.</text>
</comment>
<keyword evidence="1" id="KW-1133">Transmembrane helix</keyword>
<evidence type="ECO:0000313" key="2">
    <source>
        <dbReference type="EMBL" id="MBF9071970.1"/>
    </source>
</evidence>
<evidence type="ECO:0000256" key="1">
    <source>
        <dbReference type="SAM" id="Phobius"/>
    </source>
</evidence>
<keyword evidence="3" id="KW-1185">Reference proteome</keyword>
<name>A0A931BEH2_9ACTN</name>
<keyword evidence="1" id="KW-0812">Transmembrane</keyword>
<feature type="transmembrane region" description="Helical" evidence="1">
    <location>
        <begin position="7"/>
        <end position="26"/>
    </location>
</feature>
<dbReference type="AlphaFoldDB" id="A0A931BEH2"/>
<sequence>MWALHNLDGLVGLGVAVVVGLLDIFSNNLSSSVTSGSILLVLASLVYASLAERKRRTVDMRRALTETRLAISDTAMVRSLTGPDVEEALRRARADTKRWWFRGGTGTYLRAVTLPECVREAQRTRRPLEVRVNIIDPSDVAACRTYAHFRRTHADPRDIGTEREWTEDRARKEACATVLAACWYRQWTNEMEIDVFLSSVVSSLRFDLSDSCLVITQDDPRRVSLRVDRGRALYDYYVTELRLSCDQARRLDLRAPDQLSQEPTVSEVQQFFRSVDLPLPMSWSDADVREIVDKALHPENPYP</sequence>
<dbReference type="EMBL" id="JADPRT010000014">
    <property type="protein sequence ID" value="MBF9071970.1"/>
    <property type="molecule type" value="Genomic_DNA"/>
</dbReference>